<feature type="compositionally biased region" description="Low complexity" evidence="1">
    <location>
        <begin position="389"/>
        <end position="403"/>
    </location>
</feature>
<evidence type="ECO:0000313" key="2">
    <source>
        <dbReference type="EMBL" id="UMM21568.1"/>
    </source>
</evidence>
<dbReference type="EMBL" id="CP092622">
    <property type="protein sequence ID" value="UMM21568.1"/>
    <property type="molecule type" value="Genomic_DNA"/>
</dbReference>
<proteinExistence type="predicted"/>
<keyword evidence="3" id="KW-1185">Reference proteome</keyword>
<dbReference type="Proteomes" id="UP000829354">
    <property type="component" value="Chromosome III"/>
</dbReference>
<organism evidence="2 3">
    <name type="scientific">Caenorhabditis briggsae</name>
    <dbReference type="NCBI Taxonomy" id="6238"/>
    <lineage>
        <taxon>Eukaryota</taxon>
        <taxon>Metazoa</taxon>
        <taxon>Ecdysozoa</taxon>
        <taxon>Nematoda</taxon>
        <taxon>Chromadorea</taxon>
        <taxon>Rhabditida</taxon>
        <taxon>Rhabditina</taxon>
        <taxon>Rhabditomorpha</taxon>
        <taxon>Rhabditoidea</taxon>
        <taxon>Rhabditidae</taxon>
        <taxon>Peloderinae</taxon>
        <taxon>Caenorhabditis</taxon>
    </lineage>
</organism>
<reference evidence="2 3" key="1">
    <citation type="submission" date="2022-04" db="EMBL/GenBank/DDBJ databases">
        <title>Chromosome-level reference genomes for two strains of Caenorhabditis briggsae: an improved platform for comparative genomics.</title>
        <authorList>
            <person name="Stevens L."/>
            <person name="Andersen E."/>
        </authorList>
    </citation>
    <scope>NUCLEOTIDE SEQUENCE [LARGE SCALE GENOMIC DNA]</scope>
    <source>
        <strain evidence="2">VX34</strain>
        <tissue evidence="2">Whole-organism</tissue>
    </source>
</reference>
<protein>
    <submittedName>
        <fullName evidence="2">Uncharacterized protein</fullName>
    </submittedName>
</protein>
<feature type="compositionally biased region" description="Polar residues" evidence="1">
    <location>
        <begin position="334"/>
        <end position="384"/>
    </location>
</feature>
<sequence length="770" mass="88949">MNTNTYMDVYGIVVGRKIPNLQFFIWCKESGSDLVLQMDQRKPVELGTWVHMHFNGSEYQNPNFLIHDYVVVTPIYKTEVIGHTVRLQLEQYLNNNLKELDHWFFGKIYNNRNKEFAPDVYYLTIKKIRQDGGDIWVMESVDKTEPKQPNVSGIIGIVSGSGKKNNKYFVWCKERKADYDVVIFSENANIQIGTWLKLNLSLDQLSQEYLECPNFTVIPYPVHTTFPSKNNQLCLTLELDIPEGSQNLSHPFVGEIINIIEPFRQTGRYSITIMRKKIGTQIGWFLTAKQLKQPKDLIEPIQHTINLQHVARHHISRRDELEPDSPPQTAPRYSRNQHQTDILGSQFDTLLNTTNRPSTSSNQPGNWNPVQTTRTARPQRSSSRPRNETSAQTTTSRQRSSSRPRNEIPAGPPAPRQRSTSRPRHHENPIRPILKQQLRPRSLSRVQFQSSNAETPNVELTGIVVAESPYFFYVWCRERLPGLDLAIPKSESRSLTDWIQFSITRDELDSSFPSDPKFKIREVRRITSKFPTDLSKTGKSVTIKIDMEIERNPRIEDIHHDVMGLIINEKFTFEESGRYTITISRFKSKKEENPRSVWHLKFRELAPPTPMPSQLPVADESNRKRAIILNISNFEHHETINVWILDVKQQGIVKLNAPTEKLNLAAGDMFEADLSNTNGTWFSSGPITKVKNSYTTKPSNNSGQVEILLIVKALSDSHPSYRCSWIDHEHFGDILDINNKIRNDLNLVYKIWIQRARVDNTYQWVVLEQT</sequence>
<dbReference type="Pfam" id="PF03312">
    <property type="entry name" value="DUF272"/>
    <property type="match status" value="1"/>
</dbReference>
<evidence type="ECO:0000256" key="1">
    <source>
        <dbReference type="SAM" id="MobiDB-lite"/>
    </source>
</evidence>
<accession>A0AAE9EH24</accession>
<dbReference type="InterPro" id="IPR004987">
    <property type="entry name" value="DUF272"/>
</dbReference>
<evidence type="ECO:0000313" key="3">
    <source>
        <dbReference type="Proteomes" id="UP000829354"/>
    </source>
</evidence>
<feature type="compositionally biased region" description="Polar residues" evidence="1">
    <location>
        <begin position="444"/>
        <end position="453"/>
    </location>
</feature>
<gene>
    <name evidence="2" type="ORF">L5515_003188</name>
</gene>
<name>A0AAE9EH24_CAEBR</name>
<feature type="region of interest" description="Disordered" evidence="1">
    <location>
        <begin position="311"/>
        <end position="453"/>
    </location>
</feature>
<dbReference type="AlphaFoldDB" id="A0AAE9EH24"/>